<sequence length="119" mass="13117">MAASSGRVCSTRSVSLFLQTLLCSCMICTSLCTARALATPAGAAGSGMREYHLRGNHMKSAYDQLELEGRTMQQLGQVVGNDTEEELSDHERRELRVYSLDDYCTRANSKHDPTPTRCP</sequence>
<keyword evidence="3" id="KW-1185">Reference proteome</keyword>
<gene>
    <name evidence="2" type="ORF">CSSPTR1EN2_LOCUS17860</name>
</gene>
<feature type="chain" id="PRO_5046062406" evidence="1">
    <location>
        <begin position="37"/>
        <end position="119"/>
    </location>
</feature>
<reference evidence="2" key="1">
    <citation type="submission" date="2024-02" db="EMBL/GenBank/DDBJ databases">
        <authorList>
            <consortium name="ELIXIR-Norway"/>
            <consortium name="Elixir Norway"/>
        </authorList>
    </citation>
    <scope>NUCLEOTIDE SEQUENCE</scope>
</reference>
<evidence type="ECO:0000256" key="1">
    <source>
        <dbReference type="SAM" id="SignalP"/>
    </source>
</evidence>
<dbReference type="EMBL" id="OZ019897">
    <property type="protein sequence ID" value="CAK9225746.1"/>
    <property type="molecule type" value="Genomic_DNA"/>
</dbReference>
<proteinExistence type="predicted"/>
<dbReference type="PROSITE" id="PS51257">
    <property type="entry name" value="PROKAR_LIPOPROTEIN"/>
    <property type="match status" value="1"/>
</dbReference>
<feature type="signal peptide" evidence="1">
    <location>
        <begin position="1"/>
        <end position="36"/>
    </location>
</feature>
<evidence type="ECO:0000313" key="2">
    <source>
        <dbReference type="EMBL" id="CAK9225746.1"/>
    </source>
</evidence>
<organism evidence="2 3">
    <name type="scientific">Sphagnum troendelagicum</name>
    <dbReference type="NCBI Taxonomy" id="128251"/>
    <lineage>
        <taxon>Eukaryota</taxon>
        <taxon>Viridiplantae</taxon>
        <taxon>Streptophyta</taxon>
        <taxon>Embryophyta</taxon>
        <taxon>Bryophyta</taxon>
        <taxon>Sphagnophytina</taxon>
        <taxon>Sphagnopsida</taxon>
        <taxon>Sphagnales</taxon>
        <taxon>Sphagnaceae</taxon>
        <taxon>Sphagnum</taxon>
    </lineage>
</organism>
<evidence type="ECO:0000313" key="3">
    <source>
        <dbReference type="Proteomes" id="UP001497512"/>
    </source>
</evidence>
<keyword evidence="1" id="KW-0732">Signal</keyword>
<name>A0ABP0UMX6_9BRYO</name>
<accession>A0ABP0UMX6</accession>
<dbReference type="Proteomes" id="UP001497512">
    <property type="component" value="Chromosome 5"/>
</dbReference>
<protein>
    <submittedName>
        <fullName evidence="2">Uncharacterized protein</fullName>
    </submittedName>
</protein>